<dbReference type="OrthoDB" id="1821787at2"/>
<dbReference type="InterPro" id="IPR006728">
    <property type="entry name" value="YezG-like"/>
</dbReference>
<organism evidence="1 2">
    <name type="scientific">Anaerosporobacter mobilis DSM 15930</name>
    <dbReference type="NCBI Taxonomy" id="1120996"/>
    <lineage>
        <taxon>Bacteria</taxon>
        <taxon>Bacillati</taxon>
        <taxon>Bacillota</taxon>
        <taxon>Clostridia</taxon>
        <taxon>Lachnospirales</taxon>
        <taxon>Lachnospiraceae</taxon>
        <taxon>Anaerosporobacter</taxon>
    </lineage>
</organism>
<dbReference type="SUPFAM" id="SSF160424">
    <property type="entry name" value="BH3703-like"/>
    <property type="match status" value="1"/>
</dbReference>
<dbReference type="Pfam" id="PF04634">
    <property type="entry name" value="YezG-like"/>
    <property type="match status" value="1"/>
</dbReference>
<sequence>MNDNEMFQYIWDNISDLIPSKWESVVFYAEYGQESFSMEYFVEQEKGSYKKCFQLDNIDRKIMLERFLNIDKYINHIRNQLANKEKWSNMTLRISNSGEIKADYDYSDLAEQAYEHKKRWEERYLI</sequence>
<evidence type="ECO:0000313" key="1">
    <source>
        <dbReference type="EMBL" id="SHM97459.1"/>
    </source>
</evidence>
<accession>A0A1M7N382</accession>
<evidence type="ECO:0008006" key="3">
    <source>
        <dbReference type="Google" id="ProtNLM"/>
    </source>
</evidence>
<proteinExistence type="predicted"/>
<dbReference type="Proteomes" id="UP000184038">
    <property type="component" value="Unassembled WGS sequence"/>
</dbReference>
<protein>
    <recommendedName>
        <fullName evidence="3">DUF600 family protein</fullName>
    </recommendedName>
</protein>
<dbReference type="RefSeq" id="WP_073290986.1">
    <property type="nucleotide sequence ID" value="NZ_FRCP01000024.1"/>
</dbReference>
<gene>
    <name evidence="1" type="ORF">SAMN02746066_04170</name>
</gene>
<dbReference type="Gene3D" id="3.30.500.20">
    <property type="entry name" value="BH3703-like domains"/>
    <property type="match status" value="1"/>
</dbReference>
<dbReference type="STRING" id="1120996.SAMN02746066_04170"/>
<keyword evidence="2" id="KW-1185">Reference proteome</keyword>
<name>A0A1M7N382_9FIRM</name>
<dbReference type="AlphaFoldDB" id="A0A1M7N382"/>
<dbReference type="EMBL" id="FRCP01000024">
    <property type="protein sequence ID" value="SHM97459.1"/>
    <property type="molecule type" value="Genomic_DNA"/>
</dbReference>
<dbReference type="InterPro" id="IPR036170">
    <property type="entry name" value="YezG-like_sf"/>
</dbReference>
<reference evidence="1 2" key="1">
    <citation type="submission" date="2016-11" db="EMBL/GenBank/DDBJ databases">
        <authorList>
            <person name="Jaros S."/>
            <person name="Januszkiewicz K."/>
            <person name="Wedrychowicz H."/>
        </authorList>
    </citation>
    <scope>NUCLEOTIDE SEQUENCE [LARGE SCALE GENOMIC DNA]</scope>
    <source>
        <strain evidence="1 2">DSM 15930</strain>
    </source>
</reference>
<evidence type="ECO:0000313" key="2">
    <source>
        <dbReference type="Proteomes" id="UP000184038"/>
    </source>
</evidence>